<evidence type="ECO:0000313" key="3">
    <source>
        <dbReference type="Proteomes" id="UP001620626"/>
    </source>
</evidence>
<protein>
    <submittedName>
        <fullName evidence="1">Uncharacterized protein</fullName>
    </submittedName>
</protein>
<sequence>MFPTATVWSAERLRRDYTDHLRALRVRLRETTRNHRKKLNQIGVCKQINEWYGELKMHRRIILNQWRKLLKQKSTEFDVSVWCAQMLSELEANNALNLMKHDEEGN</sequence>
<comment type="caution">
    <text evidence="1">The sequence shown here is derived from an EMBL/GenBank/DDBJ whole genome shotgun (WGS) entry which is preliminary data.</text>
</comment>
<reference evidence="1 3" key="1">
    <citation type="submission" date="2024-10" db="EMBL/GenBank/DDBJ databases">
        <authorList>
            <person name="Kim D."/>
        </authorList>
    </citation>
    <scope>NUCLEOTIDE SEQUENCE [LARGE SCALE GENOMIC DNA]</scope>
    <source>
        <strain evidence="1">BH-2024</strain>
    </source>
</reference>
<proteinExistence type="predicted"/>
<name>A0ABD2JEF9_9BILA</name>
<organism evidence="1 3">
    <name type="scientific">Heterodera trifolii</name>
    <dbReference type="NCBI Taxonomy" id="157864"/>
    <lineage>
        <taxon>Eukaryota</taxon>
        <taxon>Metazoa</taxon>
        <taxon>Ecdysozoa</taxon>
        <taxon>Nematoda</taxon>
        <taxon>Chromadorea</taxon>
        <taxon>Rhabditida</taxon>
        <taxon>Tylenchina</taxon>
        <taxon>Tylenchomorpha</taxon>
        <taxon>Tylenchoidea</taxon>
        <taxon>Heteroderidae</taxon>
        <taxon>Heteroderinae</taxon>
        <taxon>Heterodera</taxon>
    </lineage>
</organism>
<evidence type="ECO:0000313" key="1">
    <source>
        <dbReference type="EMBL" id="KAL3088897.1"/>
    </source>
</evidence>
<dbReference type="Proteomes" id="UP001620626">
    <property type="component" value="Unassembled WGS sequence"/>
</dbReference>
<keyword evidence="3" id="KW-1185">Reference proteome</keyword>
<dbReference type="AlphaFoldDB" id="A0ABD2JEF9"/>
<gene>
    <name evidence="1" type="ORF">niasHT_021767</name>
    <name evidence="2" type="ORF">niasHT_021832</name>
</gene>
<accession>A0ABD2JEF9</accession>
<dbReference type="EMBL" id="JBICBT010000994">
    <property type="protein sequence ID" value="KAL3088897.1"/>
    <property type="molecule type" value="Genomic_DNA"/>
</dbReference>
<evidence type="ECO:0000313" key="2">
    <source>
        <dbReference type="EMBL" id="KAL3102626.1"/>
    </source>
</evidence>
<dbReference type="EMBL" id="JBICBT010000753">
    <property type="protein sequence ID" value="KAL3102626.1"/>
    <property type="molecule type" value="Genomic_DNA"/>
</dbReference>